<organism evidence="2 3">
    <name type="scientific">Saccharomonospora amisosensis</name>
    <dbReference type="NCBI Taxonomy" id="1128677"/>
    <lineage>
        <taxon>Bacteria</taxon>
        <taxon>Bacillati</taxon>
        <taxon>Actinomycetota</taxon>
        <taxon>Actinomycetes</taxon>
        <taxon>Pseudonocardiales</taxon>
        <taxon>Pseudonocardiaceae</taxon>
        <taxon>Saccharomonospora</taxon>
    </lineage>
</organism>
<keyword evidence="3" id="KW-1185">Reference proteome</keyword>
<accession>A0A7X5URP5</accession>
<sequence length="40" mass="3982">MPVNPAAPTAIDVMLNDGSANPFGPDKQSLPDATGEGSQA</sequence>
<comment type="caution">
    <text evidence="2">The sequence shown here is derived from an EMBL/GenBank/DDBJ whole genome shotgun (WGS) entry which is preliminary data.</text>
</comment>
<dbReference type="RefSeq" id="WP_279590181.1">
    <property type="nucleotide sequence ID" value="NZ_JAAOYM010000001.1"/>
</dbReference>
<dbReference type="AlphaFoldDB" id="A0A7X5URP5"/>
<feature type="region of interest" description="Disordered" evidence="1">
    <location>
        <begin position="14"/>
        <end position="40"/>
    </location>
</feature>
<name>A0A7X5URP5_9PSEU</name>
<protein>
    <submittedName>
        <fullName evidence="2">Uncharacterized protein</fullName>
    </submittedName>
</protein>
<gene>
    <name evidence="2" type="ORF">FHU38_002853</name>
</gene>
<evidence type="ECO:0000313" key="2">
    <source>
        <dbReference type="EMBL" id="NIJ12509.1"/>
    </source>
</evidence>
<dbReference type="EMBL" id="JAAOYM010000001">
    <property type="protein sequence ID" value="NIJ12509.1"/>
    <property type="molecule type" value="Genomic_DNA"/>
</dbReference>
<reference evidence="2 3" key="1">
    <citation type="submission" date="2020-03" db="EMBL/GenBank/DDBJ databases">
        <title>Sequencing the genomes of 1000 actinobacteria strains.</title>
        <authorList>
            <person name="Klenk H.-P."/>
        </authorList>
    </citation>
    <scope>NUCLEOTIDE SEQUENCE [LARGE SCALE GENOMIC DNA]</scope>
    <source>
        <strain evidence="2 3">DSM 45685</strain>
    </source>
</reference>
<proteinExistence type="predicted"/>
<evidence type="ECO:0000313" key="3">
    <source>
        <dbReference type="Proteomes" id="UP000545493"/>
    </source>
</evidence>
<evidence type="ECO:0000256" key="1">
    <source>
        <dbReference type="SAM" id="MobiDB-lite"/>
    </source>
</evidence>
<dbReference type="Proteomes" id="UP000545493">
    <property type="component" value="Unassembled WGS sequence"/>
</dbReference>